<dbReference type="Proteomes" id="UP000004302">
    <property type="component" value="Chromosome"/>
</dbReference>
<feature type="non-terminal residue" evidence="1">
    <location>
        <position position="34"/>
    </location>
</feature>
<organism evidence="1">
    <name type="scientific">Listeria seeligeri FSL N1-067</name>
    <dbReference type="NCBI Taxonomy" id="702453"/>
    <lineage>
        <taxon>Bacteria</taxon>
        <taxon>Bacillati</taxon>
        <taxon>Bacillota</taxon>
        <taxon>Bacilli</taxon>
        <taxon>Bacillales</taxon>
        <taxon>Listeriaceae</taxon>
        <taxon>Listeria</taxon>
    </lineage>
</organism>
<reference evidence="1" key="1">
    <citation type="journal article" date="2010" name="Microbiol. Resour. Announc.">
        <title>Comparative genomics of the bacterial genus Listeria: Genome evolution is characterized by limited gene acquisition and limited gene loss.</title>
        <authorList>
            <person name="den Bakker H.C."/>
            <person name="Cummings C.A."/>
            <person name="Ferreira V."/>
            <person name="Vatta P."/>
            <person name="Orsi R.H."/>
            <person name="Degoricija L."/>
            <person name="Barker M."/>
            <person name="Petrauskene O."/>
            <person name="Furtado M.R."/>
            <person name="Wiedmann M."/>
        </authorList>
    </citation>
    <scope>NUCLEOTIDE SEQUENCE [LARGE SCALE GENOMIC DNA]</scope>
    <source>
        <strain evidence="1">FSL N1-067</strain>
    </source>
</reference>
<dbReference type="HOGENOM" id="CLU_3378635_0_0_9"/>
<dbReference type="EMBL" id="ADXJ01001069">
    <property type="protein sequence ID" value="EFR98825.1"/>
    <property type="molecule type" value="Genomic_DNA"/>
</dbReference>
<comment type="caution">
    <text evidence="1">The sequence shown here is derived from an EMBL/GenBank/DDBJ whole genome shotgun (WGS) entry which is preliminary data.</text>
</comment>
<accession>E3ZU80</accession>
<gene>
    <name evidence="1" type="ORF">NT03LS_3151</name>
</gene>
<evidence type="ECO:0000313" key="1">
    <source>
        <dbReference type="EMBL" id="EFR98825.1"/>
    </source>
</evidence>
<sequence length="34" mass="3803">MCLQVSYHSPPSSPYILVLNDEMGFMSSNSLKKV</sequence>
<dbReference type="AlphaFoldDB" id="E3ZU80"/>
<name>E3ZU80_LISSE</name>
<protein>
    <submittedName>
        <fullName evidence="1">Uncharacterized protein</fullName>
    </submittedName>
</protein>
<proteinExistence type="predicted"/>